<evidence type="ECO:0000259" key="1">
    <source>
        <dbReference type="Pfam" id="PF07727"/>
    </source>
</evidence>
<dbReference type="InterPro" id="IPR043502">
    <property type="entry name" value="DNA/RNA_pol_sf"/>
</dbReference>
<dbReference type="AlphaFoldDB" id="A0A5B6W731"/>
<dbReference type="SUPFAM" id="SSF56672">
    <property type="entry name" value="DNA/RNA polymerases"/>
    <property type="match status" value="1"/>
</dbReference>
<dbReference type="PANTHER" id="PTHR11439:SF467">
    <property type="entry name" value="INTEGRASE CATALYTIC DOMAIN-CONTAINING PROTEIN"/>
    <property type="match status" value="1"/>
</dbReference>
<evidence type="ECO:0000313" key="3">
    <source>
        <dbReference type="Proteomes" id="UP000325315"/>
    </source>
</evidence>
<evidence type="ECO:0000313" key="2">
    <source>
        <dbReference type="EMBL" id="KAA3476907.1"/>
    </source>
</evidence>
<comment type="caution">
    <text evidence="2">The sequence shown here is derived from an EMBL/GenBank/DDBJ whole genome shotgun (WGS) entry which is preliminary data.</text>
</comment>
<organism evidence="2 3">
    <name type="scientific">Gossypium australe</name>
    <dbReference type="NCBI Taxonomy" id="47621"/>
    <lineage>
        <taxon>Eukaryota</taxon>
        <taxon>Viridiplantae</taxon>
        <taxon>Streptophyta</taxon>
        <taxon>Embryophyta</taxon>
        <taxon>Tracheophyta</taxon>
        <taxon>Spermatophyta</taxon>
        <taxon>Magnoliopsida</taxon>
        <taxon>eudicotyledons</taxon>
        <taxon>Gunneridae</taxon>
        <taxon>Pentapetalae</taxon>
        <taxon>rosids</taxon>
        <taxon>malvids</taxon>
        <taxon>Malvales</taxon>
        <taxon>Malvaceae</taxon>
        <taxon>Malvoideae</taxon>
        <taxon>Gossypium</taxon>
    </lineage>
</organism>
<protein>
    <submittedName>
        <fullName evidence="2">Retrovirus-related Pol polyprotein from transposon TNT 1-94</fullName>
    </submittedName>
</protein>
<gene>
    <name evidence="2" type="ORF">EPI10_010838</name>
</gene>
<reference evidence="3" key="1">
    <citation type="journal article" date="2019" name="Plant Biotechnol. J.">
        <title>Genome sequencing of the Australian wild diploid species Gossypium australe highlights disease resistance and delayed gland morphogenesis.</title>
        <authorList>
            <person name="Cai Y."/>
            <person name="Cai X."/>
            <person name="Wang Q."/>
            <person name="Wang P."/>
            <person name="Zhang Y."/>
            <person name="Cai C."/>
            <person name="Xu Y."/>
            <person name="Wang K."/>
            <person name="Zhou Z."/>
            <person name="Wang C."/>
            <person name="Geng S."/>
            <person name="Li B."/>
            <person name="Dong Q."/>
            <person name="Hou Y."/>
            <person name="Wang H."/>
            <person name="Ai P."/>
            <person name="Liu Z."/>
            <person name="Yi F."/>
            <person name="Sun M."/>
            <person name="An G."/>
            <person name="Cheng J."/>
            <person name="Zhang Y."/>
            <person name="Shi Q."/>
            <person name="Xie Y."/>
            <person name="Shi X."/>
            <person name="Chang Y."/>
            <person name="Huang F."/>
            <person name="Chen Y."/>
            <person name="Hong S."/>
            <person name="Mi L."/>
            <person name="Sun Q."/>
            <person name="Zhang L."/>
            <person name="Zhou B."/>
            <person name="Peng R."/>
            <person name="Zhang X."/>
            <person name="Liu F."/>
        </authorList>
    </citation>
    <scope>NUCLEOTIDE SEQUENCE [LARGE SCALE GENOMIC DNA]</scope>
    <source>
        <strain evidence="3">cv. PA1801</strain>
    </source>
</reference>
<dbReference type="EMBL" id="SMMG02000004">
    <property type="protein sequence ID" value="KAA3476907.1"/>
    <property type="molecule type" value="Genomic_DNA"/>
</dbReference>
<name>A0A5B6W731_9ROSI</name>
<keyword evidence="3" id="KW-1185">Reference proteome</keyword>
<dbReference type="PANTHER" id="PTHR11439">
    <property type="entry name" value="GAG-POL-RELATED RETROTRANSPOSON"/>
    <property type="match status" value="1"/>
</dbReference>
<dbReference type="Pfam" id="PF07727">
    <property type="entry name" value="RVT_2"/>
    <property type="match status" value="1"/>
</dbReference>
<accession>A0A5B6W731</accession>
<feature type="domain" description="Reverse transcriptase Ty1/copia-type" evidence="1">
    <location>
        <begin position="1"/>
        <end position="97"/>
    </location>
</feature>
<proteinExistence type="predicted"/>
<dbReference type="Proteomes" id="UP000325315">
    <property type="component" value="Unassembled WGS sequence"/>
</dbReference>
<dbReference type="InterPro" id="IPR013103">
    <property type="entry name" value="RVT_2"/>
</dbReference>
<sequence>MKQPLGFEVCDANGIPLACRLNKALYGLKYASRAWFEKLRYFLVQQLKFQSSKVVSGCLFMLVYVDDIIVNGDDCSELEKVIQCLNEKFWLKDLVKVCLRTIGTCQHGKCQAGKHLNGKFSYLTVVAGSPLGDGTFYRQIVGSFQYLCLTRPDIAFAINKVSQYMHQPYDGHWTAVKQILRYIRGTVTHGLVFQLSSVSLTGFSDSDWASSLEDGQSTLGFCLYLGDNLIGWASKK</sequence>
<dbReference type="OrthoDB" id="998016at2759"/>